<dbReference type="PANTHER" id="PTHR22974:SF21">
    <property type="entry name" value="DUAL SPECIFICITY PROTEIN KINASE TTK"/>
    <property type="match status" value="1"/>
</dbReference>
<evidence type="ECO:0000256" key="3">
    <source>
        <dbReference type="ARBA" id="ARBA00022741"/>
    </source>
</evidence>
<feature type="region of interest" description="Disordered" evidence="7">
    <location>
        <begin position="358"/>
        <end position="389"/>
    </location>
</feature>
<evidence type="ECO:0000259" key="8">
    <source>
        <dbReference type="PROSITE" id="PS50011"/>
    </source>
</evidence>
<proteinExistence type="predicted"/>
<reference evidence="10 11" key="1">
    <citation type="submission" date="2025-05" db="UniProtKB">
        <authorList>
            <consortium name="RefSeq"/>
        </authorList>
    </citation>
    <scope>IDENTIFICATION</scope>
    <source>
        <tissue evidence="10 11">Muscle</tissue>
    </source>
</reference>
<feature type="binding site" evidence="6">
    <location>
        <position position="565"/>
    </location>
    <ligand>
        <name>ATP</name>
        <dbReference type="ChEBI" id="CHEBI:30616"/>
    </ligand>
</feature>
<organism evidence="9 10">
    <name type="scientific">Limulus polyphemus</name>
    <name type="common">Atlantic horseshoe crab</name>
    <dbReference type="NCBI Taxonomy" id="6850"/>
    <lineage>
        <taxon>Eukaryota</taxon>
        <taxon>Metazoa</taxon>
        <taxon>Ecdysozoa</taxon>
        <taxon>Arthropoda</taxon>
        <taxon>Chelicerata</taxon>
        <taxon>Merostomata</taxon>
        <taxon>Xiphosura</taxon>
        <taxon>Limulidae</taxon>
        <taxon>Limulus</taxon>
    </lineage>
</organism>
<feature type="region of interest" description="Disordered" evidence="7">
    <location>
        <begin position="210"/>
        <end position="249"/>
    </location>
</feature>
<keyword evidence="4" id="KW-0418">Kinase</keyword>
<dbReference type="InterPro" id="IPR027084">
    <property type="entry name" value="Mps1_cat"/>
</dbReference>
<protein>
    <submittedName>
        <fullName evidence="10 11">Dual specificity protein kinase TTK-like</fullName>
    </submittedName>
</protein>
<gene>
    <name evidence="10 11" type="primary">LOC106458128</name>
</gene>
<evidence type="ECO:0000256" key="6">
    <source>
        <dbReference type="PROSITE-ProRule" id="PRU10141"/>
    </source>
</evidence>
<feature type="compositionally biased region" description="Polar residues" evidence="7">
    <location>
        <begin position="424"/>
        <end position="462"/>
    </location>
</feature>
<dbReference type="Gene3D" id="1.10.510.10">
    <property type="entry name" value="Transferase(Phosphotransferase) domain 1"/>
    <property type="match status" value="1"/>
</dbReference>
<feature type="compositionally biased region" description="Polar residues" evidence="7">
    <location>
        <begin position="1"/>
        <end position="18"/>
    </location>
</feature>
<accession>A0ABM1B1R8</accession>
<evidence type="ECO:0000313" key="11">
    <source>
        <dbReference type="RefSeq" id="XP_022239981.1"/>
    </source>
</evidence>
<dbReference type="PROSITE" id="PS50011">
    <property type="entry name" value="PROTEIN_KINASE_DOM"/>
    <property type="match status" value="1"/>
</dbReference>
<name>A0ABM1B1R8_LIMPO</name>
<dbReference type="PROSITE" id="PS00107">
    <property type="entry name" value="PROTEIN_KINASE_ATP"/>
    <property type="match status" value="1"/>
</dbReference>
<dbReference type="PANTHER" id="PTHR22974">
    <property type="entry name" value="MIXED LINEAGE PROTEIN KINASE"/>
    <property type="match status" value="1"/>
</dbReference>
<dbReference type="RefSeq" id="XP_022239981.1">
    <property type="nucleotide sequence ID" value="XM_022384273.1"/>
</dbReference>
<dbReference type="CDD" id="cd14131">
    <property type="entry name" value="PKc_Mps1"/>
    <property type="match status" value="1"/>
</dbReference>
<feature type="region of interest" description="Disordered" evidence="7">
    <location>
        <begin position="1"/>
        <end position="20"/>
    </location>
</feature>
<dbReference type="Gene3D" id="3.30.200.20">
    <property type="entry name" value="Phosphorylase Kinase, domain 1"/>
    <property type="match status" value="1"/>
</dbReference>
<dbReference type="GeneID" id="106458128"/>
<evidence type="ECO:0000256" key="5">
    <source>
        <dbReference type="ARBA" id="ARBA00022840"/>
    </source>
</evidence>
<dbReference type="SMART" id="SM00220">
    <property type="entry name" value="S_TKc"/>
    <property type="match status" value="1"/>
</dbReference>
<dbReference type="InterPro" id="IPR000719">
    <property type="entry name" value="Prot_kinase_dom"/>
</dbReference>
<dbReference type="PROSITE" id="PS00108">
    <property type="entry name" value="PROTEIN_KINASE_ST"/>
    <property type="match status" value="1"/>
</dbReference>
<evidence type="ECO:0000313" key="9">
    <source>
        <dbReference type="Proteomes" id="UP000694941"/>
    </source>
</evidence>
<dbReference type="InterPro" id="IPR017441">
    <property type="entry name" value="Protein_kinase_ATP_BS"/>
</dbReference>
<dbReference type="RefSeq" id="XP_013773043.2">
    <property type="nucleotide sequence ID" value="XM_013917589.2"/>
</dbReference>
<keyword evidence="9" id="KW-1185">Reference proteome</keyword>
<sequence length="854" mass="95467">MHSAQRTKFQENVQNSSVDNKENMSEIPECFLQSARMVKTDVCSLSRKLASLQEEPLTSKESEYLCSKSTDVGNIKICKDTNQTTYPCQDKQNLIDKDDQQLHICKSDISTHQSLSFESIPRTELTYTVTGTPELKVRYISRLPSAKRVAVSSEDSNKNYQPSASSSQSQNHIITPAGMKRKGIFTPLSSHINGKTSSKYDFSVHLQKATPRSSVIKMRDHSDSDIKESHKNTNVQHQAEDRSKPHLKRQVHSLESLKQSQVSYFSNPDSYTGDLLPISGKLSGRAEITQHASLSSMKQESESTNSQSLSQFLRQLLTPQCNRTVSAKDKDYVPTVVRTINSARSRGEPPPPIFKIRHSVKEGGDENGVLKGVDSLENTSHTEEATGSRVLSSQLLDSLSSSTIARDISSRNLNATDSEVRPQDSGQNNELNVSRQRAAASQSRDVPSKVQENLPSMPNYSEISEPPSDHLHHRAVPGTQETTSANEALGKNTSRYQPKNLDLSKQYQAPTLDSSFSHEQKNVGKSGALVVNGRRYQILNVLGKGGSSKVYQVMDQEQKCTLAVKVVSFEKADISTMEGYKNEVRVLRSLQGSSRVIKLYDFEYQPDQNRLLMVLEKGDSDLNAVIRSIRSSEPLDPITVKFYWVEMLKAVAEIHKADIIHSDLKPANFLLVGGRLKLIDFGISNAIQTDMTSVFRDTQVGTINFMPPEALLDVCEAPPPTDGTKRKPKIKVSPRSDVWSLGCILYNLVYGRTPFQHIQNIIGKVQAITNPNYQINFPSIDDVDLLDVMKSCLVRDPKQRPTIEELLKHSYVMKQTPKPKELAGYNDVIRELQHLTPTRIDAVLKEIQRLKTTK</sequence>
<keyword evidence="2" id="KW-0808">Transferase</keyword>
<feature type="domain" description="Protein kinase" evidence="8">
    <location>
        <begin position="536"/>
        <end position="812"/>
    </location>
</feature>
<evidence type="ECO:0000256" key="7">
    <source>
        <dbReference type="SAM" id="MobiDB-lite"/>
    </source>
</evidence>
<dbReference type="InterPro" id="IPR011009">
    <property type="entry name" value="Kinase-like_dom_sf"/>
</dbReference>
<evidence type="ECO:0000256" key="1">
    <source>
        <dbReference type="ARBA" id="ARBA00022527"/>
    </source>
</evidence>
<evidence type="ECO:0000256" key="2">
    <source>
        <dbReference type="ARBA" id="ARBA00022679"/>
    </source>
</evidence>
<evidence type="ECO:0000256" key="4">
    <source>
        <dbReference type="ARBA" id="ARBA00022777"/>
    </source>
</evidence>
<keyword evidence="1" id="KW-0723">Serine/threonine-protein kinase</keyword>
<keyword evidence="5 6" id="KW-0067">ATP-binding</keyword>
<feature type="compositionally biased region" description="Polar residues" evidence="7">
    <location>
        <begin position="158"/>
        <end position="172"/>
    </location>
</feature>
<evidence type="ECO:0000313" key="10">
    <source>
        <dbReference type="RefSeq" id="XP_013773043.2"/>
    </source>
</evidence>
<dbReference type="SUPFAM" id="SSF56112">
    <property type="entry name" value="Protein kinase-like (PK-like)"/>
    <property type="match status" value="1"/>
</dbReference>
<keyword evidence="3 6" id="KW-0547">Nucleotide-binding</keyword>
<dbReference type="InterPro" id="IPR008271">
    <property type="entry name" value="Ser/Thr_kinase_AS"/>
</dbReference>
<dbReference type="Pfam" id="PF00069">
    <property type="entry name" value="Pkinase"/>
    <property type="match status" value="1"/>
</dbReference>
<feature type="region of interest" description="Disordered" evidence="7">
    <location>
        <begin position="413"/>
        <end position="475"/>
    </location>
</feature>
<feature type="compositionally biased region" description="Basic and acidic residues" evidence="7">
    <location>
        <begin position="217"/>
        <end position="231"/>
    </location>
</feature>
<feature type="region of interest" description="Disordered" evidence="7">
    <location>
        <begin position="147"/>
        <end position="172"/>
    </location>
</feature>
<dbReference type="Proteomes" id="UP000694941">
    <property type="component" value="Unplaced"/>
</dbReference>
<feature type="region of interest" description="Disordered" evidence="7">
    <location>
        <begin position="481"/>
        <end position="500"/>
    </location>
</feature>